<feature type="transmembrane region" description="Helical" evidence="8">
    <location>
        <begin position="42"/>
        <end position="65"/>
    </location>
</feature>
<evidence type="ECO:0000313" key="10">
    <source>
        <dbReference type="EMBL" id="OEU17492.1"/>
    </source>
</evidence>
<dbReference type="PROSITE" id="PS01219">
    <property type="entry name" value="AMMONIUM_TRANSP"/>
    <property type="match status" value="1"/>
</dbReference>
<keyword evidence="6 8" id="KW-0472">Membrane</keyword>
<feature type="transmembrane region" description="Helical" evidence="8">
    <location>
        <begin position="148"/>
        <end position="170"/>
    </location>
</feature>
<feature type="transmembrane region" description="Helical" evidence="8">
    <location>
        <begin position="417"/>
        <end position="443"/>
    </location>
</feature>
<keyword evidence="5 8" id="KW-1133">Transmembrane helix</keyword>
<comment type="subcellular location">
    <subcellularLocation>
        <location evidence="8">Cell membrane</location>
        <topology evidence="8">Multi-pass membrane protein</topology>
    </subcellularLocation>
    <subcellularLocation>
        <location evidence="1">Membrane</location>
        <topology evidence="1">Multi-pass membrane protein</topology>
    </subcellularLocation>
</comment>
<dbReference type="InterPro" id="IPR018047">
    <property type="entry name" value="Ammonium_transpt_CS"/>
</dbReference>
<dbReference type="NCBIfam" id="TIGR00836">
    <property type="entry name" value="amt"/>
    <property type="match status" value="1"/>
</dbReference>
<dbReference type="AlphaFoldDB" id="A0A1E7FH44"/>
<dbReference type="KEGG" id="fcy:FRACYDRAFT_225282"/>
<dbReference type="InterPro" id="IPR001905">
    <property type="entry name" value="Ammonium_transpt"/>
</dbReference>
<evidence type="ECO:0000313" key="11">
    <source>
        <dbReference type="Proteomes" id="UP000095751"/>
    </source>
</evidence>
<evidence type="ECO:0000256" key="6">
    <source>
        <dbReference type="ARBA" id="ARBA00023136"/>
    </source>
</evidence>
<dbReference type="Gene3D" id="1.10.3430.10">
    <property type="entry name" value="Ammonium transporter AmtB like domains"/>
    <property type="match status" value="1"/>
</dbReference>
<protein>
    <recommendedName>
        <fullName evidence="8">Ammonium transporter</fullName>
    </recommendedName>
</protein>
<gene>
    <name evidence="10" type="ORF">FRACYDRAFT_225282</name>
</gene>
<accession>A0A1E7FH44</accession>
<organism evidence="10 11">
    <name type="scientific">Fragilariopsis cylindrus CCMP1102</name>
    <dbReference type="NCBI Taxonomy" id="635003"/>
    <lineage>
        <taxon>Eukaryota</taxon>
        <taxon>Sar</taxon>
        <taxon>Stramenopiles</taxon>
        <taxon>Ochrophyta</taxon>
        <taxon>Bacillariophyta</taxon>
        <taxon>Bacillariophyceae</taxon>
        <taxon>Bacillariophycidae</taxon>
        <taxon>Bacillariales</taxon>
        <taxon>Bacillariaceae</taxon>
        <taxon>Fragilariopsis</taxon>
    </lineage>
</organism>
<evidence type="ECO:0000256" key="2">
    <source>
        <dbReference type="ARBA" id="ARBA00005887"/>
    </source>
</evidence>
<reference evidence="10 11" key="1">
    <citation type="submission" date="2016-09" db="EMBL/GenBank/DDBJ databases">
        <title>Extensive genetic diversity and differential bi-allelic expression allows diatom success in the polar Southern Ocean.</title>
        <authorList>
            <consortium name="DOE Joint Genome Institute"/>
            <person name="Mock T."/>
            <person name="Otillar R.P."/>
            <person name="Strauss J."/>
            <person name="Dupont C."/>
            <person name="Frickenhaus S."/>
            <person name="Maumus F."/>
            <person name="Mcmullan M."/>
            <person name="Sanges R."/>
            <person name="Schmutz J."/>
            <person name="Toseland A."/>
            <person name="Valas R."/>
            <person name="Veluchamy A."/>
            <person name="Ward B.J."/>
            <person name="Allen A."/>
            <person name="Barry K."/>
            <person name="Falciatore A."/>
            <person name="Ferrante M."/>
            <person name="Fortunato A.E."/>
            <person name="Gloeckner G."/>
            <person name="Gruber A."/>
            <person name="Hipkin R."/>
            <person name="Janech M."/>
            <person name="Kroth P."/>
            <person name="Leese F."/>
            <person name="Lindquist E."/>
            <person name="Lyon B.R."/>
            <person name="Martin J."/>
            <person name="Mayer C."/>
            <person name="Parker M."/>
            <person name="Quesneville H."/>
            <person name="Raymond J."/>
            <person name="Uhlig C."/>
            <person name="Valentin K.U."/>
            <person name="Worden A.Z."/>
            <person name="Armbrust E.V."/>
            <person name="Bowler C."/>
            <person name="Green B."/>
            <person name="Moulton V."/>
            <person name="Van Oosterhout C."/>
            <person name="Grigoriev I."/>
        </authorList>
    </citation>
    <scope>NUCLEOTIDE SEQUENCE [LARGE SCALE GENOMIC DNA]</scope>
    <source>
        <strain evidence="10 11">CCMP1102</strain>
    </source>
</reference>
<evidence type="ECO:0000256" key="8">
    <source>
        <dbReference type="RuleBase" id="RU362002"/>
    </source>
</evidence>
<proteinExistence type="inferred from homology"/>
<evidence type="ECO:0000259" key="9">
    <source>
        <dbReference type="Pfam" id="PF00909"/>
    </source>
</evidence>
<evidence type="ECO:0000256" key="1">
    <source>
        <dbReference type="ARBA" id="ARBA00004141"/>
    </source>
</evidence>
<dbReference type="InParanoid" id="A0A1E7FH44"/>
<evidence type="ECO:0000256" key="3">
    <source>
        <dbReference type="ARBA" id="ARBA00022448"/>
    </source>
</evidence>
<comment type="similarity">
    <text evidence="2 8">Belongs to the ammonia transporter channel (TC 1.A.11.2) family.</text>
</comment>
<dbReference type="PANTHER" id="PTHR11730:SF6">
    <property type="entry name" value="AMMONIUM TRANSPORTER"/>
    <property type="match status" value="1"/>
</dbReference>
<dbReference type="Pfam" id="PF00909">
    <property type="entry name" value="Ammonium_transp"/>
    <property type="match status" value="1"/>
</dbReference>
<dbReference type="InterPro" id="IPR029020">
    <property type="entry name" value="Ammonium/urea_transptr"/>
</dbReference>
<dbReference type="GO" id="GO:0008519">
    <property type="term" value="F:ammonium channel activity"/>
    <property type="evidence" value="ECO:0007669"/>
    <property type="project" value="InterPro"/>
</dbReference>
<keyword evidence="11" id="KW-1185">Reference proteome</keyword>
<keyword evidence="4 8" id="KW-0812">Transmembrane</keyword>
<feature type="transmembrane region" description="Helical" evidence="8">
    <location>
        <begin position="368"/>
        <end position="386"/>
    </location>
</feature>
<keyword evidence="7 8" id="KW-0924">Ammonia transport</keyword>
<feature type="transmembrane region" description="Helical" evidence="8">
    <location>
        <begin position="236"/>
        <end position="254"/>
    </location>
</feature>
<dbReference type="Proteomes" id="UP000095751">
    <property type="component" value="Unassembled WGS sequence"/>
</dbReference>
<dbReference type="InterPro" id="IPR024041">
    <property type="entry name" value="NH4_transpt_AmtB-like_dom"/>
</dbReference>
<dbReference type="PANTHER" id="PTHR11730">
    <property type="entry name" value="AMMONIUM TRANSPORTER"/>
    <property type="match status" value="1"/>
</dbReference>
<feature type="domain" description="Ammonium transporter AmtB-like" evidence="9">
    <location>
        <begin position="41"/>
        <end position="466"/>
    </location>
</feature>
<name>A0A1E7FH44_9STRA</name>
<dbReference type="OrthoDB" id="534912at2759"/>
<dbReference type="FunFam" id="1.10.3430.10:FF:000016">
    <property type="entry name" value="Ammonium transporter"/>
    <property type="match status" value="1"/>
</dbReference>
<dbReference type="EMBL" id="KV784357">
    <property type="protein sequence ID" value="OEU17492.1"/>
    <property type="molecule type" value="Genomic_DNA"/>
</dbReference>
<feature type="transmembrane region" description="Helical" evidence="8">
    <location>
        <begin position="274"/>
        <end position="301"/>
    </location>
</feature>
<feature type="transmembrane region" description="Helical" evidence="8">
    <location>
        <begin position="190"/>
        <end position="215"/>
    </location>
</feature>
<evidence type="ECO:0000256" key="5">
    <source>
        <dbReference type="ARBA" id="ARBA00022989"/>
    </source>
</evidence>
<feature type="transmembrane region" description="Helical" evidence="8">
    <location>
        <begin position="120"/>
        <end position="141"/>
    </location>
</feature>
<evidence type="ECO:0000256" key="4">
    <source>
        <dbReference type="ARBA" id="ARBA00022692"/>
    </source>
</evidence>
<evidence type="ECO:0000256" key="7">
    <source>
        <dbReference type="ARBA" id="ARBA00023177"/>
    </source>
</evidence>
<keyword evidence="3 8" id="KW-0813">Transport</keyword>
<dbReference type="GO" id="GO:0097272">
    <property type="term" value="P:ammonium homeostasis"/>
    <property type="evidence" value="ECO:0007669"/>
    <property type="project" value="TreeGrafter"/>
</dbReference>
<sequence>MTTTTAQPDVDVIFEDCKNSGDGSQEYQMKYSKDSQYTSQVFLVYSAALVFFMQAGFAMICAGAVRKKNVGNSMLKNLLDACGAAIAYFCFGYAFAFGDGSNPNGFIGTTNFFLMGVDNYAFWMFEYAFSAASCTIVAGTLAERCQMAAYLCYSLVLTGFVYPVVSHAIWSPHGFLTSNIQNENPLFGSGVVDFAGGGVVHLVGGCTALFATMILGPRRGRFHDNEGRKLDKPNNFPGHSIALQMLGSFILWFGWYGFNSGSALITSSHERGKLVALCAVNTTLSGGAGGLTALFVNLLILERRLGEPIFDLKMAMNGSLSGLVAITAGCGVVEPWAALLIGIFAGLLYLGGSNLLLKLRLDDAVDAIPIHMVNGMWGLIAVGFVASPRNLNLTYGIEVPHVGWFYSLARGSGDARLLAAQLVGILFILGWCLIIMMPFFVWLDWKGWFRSDPLEEIVGLDTSYHGGLILMSEKRDKATSNIQSSPTRRR</sequence>
<dbReference type="SUPFAM" id="SSF111352">
    <property type="entry name" value="Ammonium transporter"/>
    <property type="match status" value="1"/>
</dbReference>
<dbReference type="GO" id="GO:0005886">
    <property type="term" value="C:plasma membrane"/>
    <property type="evidence" value="ECO:0007669"/>
    <property type="project" value="UniProtKB-SubCell"/>
</dbReference>
<feature type="transmembrane region" description="Helical" evidence="8">
    <location>
        <begin position="77"/>
        <end position="96"/>
    </location>
</feature>
<feature type="transmembrane region" description="Helical" evidence="8">
    <location>
        <begin position="322"/>
        <end position="348"/>
    </location>
</feature>